<dbReference type="EMBL" id="NIGF01000001">
    <property type="protein sequence ID" value="PQV65282.1"/>
    <property type="molecule type" value="Genomic_DNA"/>
</dbReference>
<dbReference type="PIRSF" id="PIRSF000535">
    <property type="entry name" value="1PFK/6PFK/LacC"/>
    <property type="match status" value="1"/>
</dbReference>
<dbReference type="FunCoup" id="A0A2S8SWV3">
    <property type="interactions" value="14"/>
</dbReference>
<sequence>MFLTLTPNPCIERTLRVSSLTAGTSQRLDEADVLVSAGGKGINAARVAARFGAPSTAIAVVGRRQLTYLREIARDEGICADFLSVESDTRVCLNMVHGDGTNTEIIENGAPFSLETGTGLLQKWHENLPGARLAAIGGAYPPCSAAAFAGHAAILCQMAHAAGVPVIYDGRGEALQRALSGKTPLWAIKPNLQEAAQILGRTLETRADERRAVRDLRAKGAEVVLLSCGSRGLYIGHREGIEWLPAPRVETVSAVGCGDALVGAFAARWLQGDSLFEAARWGVAAGSACAAQIWPAFVSQAQAANLLPWVRPQTEEIALQIQ</sequence>
<dbReference type="AlphaFoldDB" id="A0A2S8SWV3"/>
<dbReference type="Proteomes" id="UP000237684">
    <property type="component" value="Unassembled WGS sequence"/>
</dbReference>
<organism evidence="8 9">
    <name type="scientific">Abditibacterium utsteinense</name>
    <dbReference type="NCBI Taxonomy" id="1960156"/>
    <lineage>
        <taxon>Bacteria</taxon>
        <taxon>Pseudomonadati</taxon>
        <taxon>Abditibacteriota</taxon>
        <taxon>Abditibacteriia</taxon>
        <taxon>Abditibacteriales</taxon>
        <taxon>Abditibacteriaceae</taxon>
        <taxon>Abditibacterium</taxon>
    </lineage>
</organism>
<keyword evidence="2 6" id="KW-0808">Transferase</keyword>
<comment type="similarity">
    <text evidence="1">Belongs to the carbohydrate kinase PfkB family.</text>
</comment>
<dbReference type="RefSeq" id="WP_105482035.1">
    <property type="nucleotide sequence ID" value="NZ_NIGF01000001.1"/>
</dbReference>
<dbReference type="InParanoid" id="A0A2S8SWV3"/>
<dbReference type="OrthoDB" id="9801219at2"/>
<name>A0A2S8SWV3_9BACT</name>
<keyword evidence="5" id="KW-0067">ATP-binding</keyword>
<dbReference type="PANTHER" id="PTHR46566:SF2">
    <property type="entry name" value="ATP-DEPENDENT 6-PHOSPHOFRUCTOKINASE ISOZYME 2"/>
    <property type="match status" value="1"/>
</dbReference>
<dbReference type="InterPro" id="IPR017583">
    <property type="entry name" value="Tagatose/fructose_Pkinase"/>
</dbReference>
<keyword evidence="4 8" id="KW-0418">Kinase</keyword>
<proteinExistence type="inferred from homology"/>
<evidence type="ECO:0000256" key="3">
    <source>
        <dbReference type="ARBA" id="ARBA00022741"/>
    </source>
</evidence>
<dbReference type="GO" id="GO:0008443">
    <property type="term" value="F:phosphofructokinase activity"/>
    <property type="evidence" value="ECO:0007669"/>
    <property type="project" value="TreeGrafter"/>
</dbReference>
<dbReference type="GO" id="GO:0005829">
    <property type="term" value="C:cytosol"/>
    <property type="evidence" value="ECO:0007669"/>
    <property type="project" value="TreeGrafter"/>
</dbReference>
<dbReference type="SUPFAM" id="SSF53613">
    <property type="entry name" value="Ribokinase-like"/>
    <property type="match status" value="1"/>
</dbReference>
<feature type="domain" description="Carbohydrate kinase PfkB" evidence="7">
    <location>
        <begin position="29"/>
        <end position="290"/>
    </location>
</feature>
<dbReference type="GO" id="GO:0005524">
    <property type="term" value="F:ATP binding"/>
    <property type="evidence" value="ECO:0007669"/>
    <property type="project" value="UniProtKB-KW"/>
</dbReference>
<evidence type="ECO:0000256" key="5">
    <source>
        <dbReference type="ARBA" id="ARBA00022840"/>
    </source>
</evidence>
<evidence type="ECO:0000259" key="7">
    <source>
        <dbReference type="Pfam" id="PF00294"/>
    </source>
</evidence>
<comment type="caution">
    <text evidence="8">The sequence shown here is derived from an EMBL/GenBank/DDBJ whole genome shotgun (WGS) entry which is preliminary data.</text>
</comment>
<accession>A0A2S8SWV3</accession>
<dbReference type="Gene3D" id="3.40.1190.20">
    <property type="match status" value="1"/>
</dbReference>
<evidence type="ECO:0000256" key="1">
    <source>
        <dbReference type="ARBA" id="ARBA00010688"/>
    </source>
</evidence>
<dbReference type="PANTHER" id="PTHR46566">
    <property type="entry name" value="1-PHOSPHOFRUCTOKINASE-RELATED"/>
    <property type="match status" value="1"/>
</dbReference>
<dbReference type="InterPro" id="IPR029056">
    <property type="entry name" value="Ribokinase-like"/>
</dbReference>
<keyword evidence="3" id="KW-0547">Nucleotide-binding</keyword>
<dbReference type="InterPro" id="IPR011611">
    <property type="entry name" value="PfkB_dom"/>
</dbReference>
<evidence type="ECO:0000313" key="9">
    <source>
        <dbReference type="Proteomes" id="UP000237684"/>
    </source>
</evidence>
<dbReference type="Pfam" id="PF00294">
    <property type="entry name" value="PfkB"/>
    <property type="match status" value="1"/>
</dbReference>
<evidence type="ECO:0000256" key="4">
    <source>
        <dbReference type="ARBA" id="ARBA00022777"/>
    </source>
</evidence>
<gene>
    <name evidence="8" type="ORF">B1R32_10120</name>
</gene>
<evidence type="ECO:0000256" key="2">
    <source>
        <dbReference type="ARBA" id="ARBA00022679"/>
    </source>
</evidence>
<evidence type="ECO:0000256" key="6">
    <source>
        <dbReference type="PIRNR" id="PIRNR000535"/>
    </source>
</evidence>
<reference evidence="8 9" key="1">
    <citation type="journal article" date="2018" name="Syst. Appl. Microbiol.">
        <title>Abditibacterium utsteinense sp. nov., the first cultivated member of candidate phylum FBP, isolated from ice-free Antarctic soil samples.</title>
        <authorList>
            <person name="Tahon G."/>
            <person name="Tytgat B."/>
            <person name="Lebbe L."/>
            <person name="Carlier A."/>
            <person name="Willems A."/>
        </authorList>
    </citation>
    <scope>NUCLEOTIDE SEQUENCE [LARGE SCALE GENOMIC DNA]</scope>
    <source>
        <strain evidence="8 9">LMG 29911</strain>
    </source>
</reference>
<dbReference type="InterPro" id="IPR002139">
    <property type="entry name" value="Ribo/fructo_kinase"/>
</dbReference>
<dbReference type="PRINTS" id="PR00990">
    <property type="entry name" value="RIBOKINASE"/>
</dbReference>
<keyword evidence="9" id="KW-1185">Reference proteome</keyword>
<evidence type="ECO:0000313" key="8">
    <source>
        <dbReference type="EMBL" id="PQV65282.1"/>
    </source>
</evidence>
<protein>
    <submittedName>
        <fullName evidence="8">1-phosphofructokinase/tagatose 6-phosphate kinase</fullName>
    </submittedName>
</protein>